<proteinExistence type="predicted"/>
<comment type="caution">
    <text evidence="1">The sequence shown here is derived from an EMBL/GenBank/DDBJ whole genome shotgun (WGS) entry which is preliminary data.</text>
</comment>
<keyword evidence="2" id="KW-1185">Reference proteome</keyword>
<evidence type="ECO:0000313" key="1">
    <source>
        <dbReference type="EMBL" id="KAG2099565.1"/>
    </source>
</evidence>
<sequence>MAIIIPACTVIIILASIWIAKRRYQAARELHLPPGPPGRWLLVNTVPKSHAPFQFARWTEQYGPVFSLKQGHRIFVVIGRFWSLFVARL</sequence>
<dbReference type="GO" id="GO:0004497">
    <property type="term" value="F:monooxygenase activity"/>
    <property type="evidence" value="ECO:0007669"/>
    <property type="project" value="InterPro"/>
</dbReference>
<organism evidence="1 2">
    <name type="scientific">Suillus discolor</name>
    <dbReference type="NCBI Taxonomy" id="1912936"/>
    <lineage>
        <taxon>Eukaryota</taxon>
        <taxon>Fungi</taxon>
        <taxon>Dikarya</taxon>
        <taxon>Basidiomycota</taxon>
        <taxon>Agaricomycotina</taxon>
        <taxon>Agaricomycetes</taxon>
        <taxon>Agaricomycetidae</taxon>
        <taxon>Boletales</taxon>
        <taxon>Suillineae</taxon>
        <taxon>Suillaceae</taxon>
        <taxon>Suillus</taxon>
    </lineage>
</organism>
<dbReference type="GO" id="GO:0005506">
    <property type="term" value="F:iron ion binding"/>
    <property type="evidence" value="ECO:0007669"/>
    <property type="project" value="InterPro"/>
</dbReference>
<dbReference type="EMBL" id="JABBWM010000057">
    <property type="protein sequence ID" value="KAG2099565.1"/>
    <property type="molecule type" value="Genomic_DNA"/>
</dbReference>
<dbReference type="SUPFAM" id="SSF48264">
    <property type="entry name" value="Cytochrome P450"/>
    <property type="match status" value="1"/>
</dbReference>
<dbReference type="GO" id="GO:0016705">
    <property type="term" value="F:oxidoreductase activity, acting on paired donors, with incorporation or reduction of molecular oxygen"/>
    <property type="evidence" value="ECO:0007669"/>
    <property type="project" value="InterPro"/>
</dbReference>
<evidence type="ECO:0008006" key="3">
    <source>
        <dbReference type="Google" id="ProtNLM"/>
    </source>
</evidence>
<dbReference type="Proteomes" id="UP000823399">
    <property type="component" value="Unassembled WGS sequence"/>
</dbReference>
<accession>A0A9P7JQW6</accession>
<dbReference type="Gene3D" id="1.10.630.10">
    <property type="entry name" value="Cytochrome P450"/>
    <property type="match status" value="1"/>
</dbReference>
<reference evidence="1" key="1">
    <citation type="journal article" date="2020" name="New Phytol.">
        <title>Comparative genomics reveals dynamic genome evolution in host specialist ectomycorrhizal fungi.</title>
        <authorList>
            <person name="Lofgren L.A."/>
            <person name="Nguyen N.H."/>
            <person name="Vilgalys R."/>
            <person name="Ruytinx J."/>
            <person name="Liao H.L."/>
            <person name="Branco S."/>
            <person name="Kuo A."/>
            <person name="LaButti K."/>
            <person name="Lipzen A."/>
            <person name="Andreopoulos W."/>
            <person name="Pangilinan J."/>
            <person name="Riley R."/>
            <person name="Hundley H."/>
            <person name="Na H."/>
            <person name="Barry K."/>
            <person name="Grigoriev I.V."/>
            <person name="Stajich J.E."/>
            <person name="Kennedy P.G."/>
        </authorList>
    </citation>
    <scope>NUCLEOTIDE SEQUENCE</scope>
    <source>
        <strain evidence="1">FC423</strain>
    </source>
</reference>
<dbReference type="RefSeq" id="XP_041289213.1">
    <property type="nucleotide sequence ID" value="XM_041438334.1"/>
</dbReference>
<dbReference type="GeneID" id="64700593"/>
<dbReference type="InterPro" id="IPR036396">
    <property type="entry name" value="Cyt_P450_sf"/>
</dbReference>
<dbReference type="AlphaFoldDB" id="A0A9P7JQW6"/>
<protein>
    <recommendedName>
        <fullName evidence="3">Cytochrome P450</fullName>
    </recommendedName>
</protein>
<name>A0A9P7JQW6_9AGAM</name>
<gene>
    <name evidence="1" type="ORF">F5147DRAFT_711744</name>
</gene>
<evidence type="ECO:0000313" key="2">
    <source>
        <dbReference type="Proteomes" id="UP000823399"/>
    </source>
</evidence>
<dbReference type="GO" id="GO:0020037">
    <property type="term" value="F:heme binding"/>
    <property type="evidence" value="ECO:0007669"/>
    <property type="project" value="InterPro"/>
</dbReference>
<dbReference type="OrthoDB" id="1055148at2759"/>